<evidence type="ECO:0000313" key="1">
    <source>
        <dbReference type="EMBL" id="AIO66269.1"/>
    </source>
</evidence>
<organism evidence="1 2">
    <name type="scientific">Burkholderia oklahomensis</name>
    <dbReference type="NCBI Taxonomy" id="342113"/>
    <lineage>
        <taxon>Bacteria</taxon>
        <taxon>Pseudomonadati</taxon>
        <taxon>Pseudomonadota</taxon>
        <taxon>Betaproteobacteria</taxon>
        <taxon>Burkholderiales</taxon>
        <taxon>Burkholderiaceae</taxon>
        <taxon>Burkholderia</taxon>
        <taxon>pseudomallei group</taxon>
    </lineage>
</organism>
<dbReference type="RefSeq" id="WP_010102450.1">
    <property type="nucleotide sequence ID" value="NZ_CP008726.1"/>
</dbReference>
<sequence length="102" mass="11102">MTFGRRRERLRVVRVVDALARGPSVTPVTHTALELGYGSEQLHDAIHAAPALGRRAIACGSAMRGTAAGRKALRASRRWMERGAPAARASMFTRFLHPPSNL</sequence>
<dbReference type="AlphaFoldDB" id="A0AAI8B6A8"/>
<gene>
    <name evidence="1" type="ORF">DM82_579</name>
</gene>
<protein>
    <submittedName>
        <fullName evidence="1">Uncharacterized protein</fullName>
    </submittedName>
</protein>
<dbReference type="EMBL" id="CP008726">
    <property type="protein sequence ID" value="AIO66269.1"/>
    <property type="molecule type" value="Genomic_DNA"/>
</dbReference>
<reference evidence="1 2" key="1">
    <citation type="submission" date="2014-06" db="EMBL/GenBank/DDBJ databases">
        <authorList>
            <person name="Bishop-Lilly K.A."/>
            <person name="Broomall S.M."/>
            <person name="Chain P.S."/>
            <person name="Chertkov O."/>
            <person name="Coyne S.R."/>
            <person name="Daligault H.E."/>
            <person name="Davenport K.W."/>
            <person name="Erkkila T."/>
            <person name="Frey K.G."/>
            <person name="Gibbons H.S."/>
            <person name="Gu W."/>
            <person name="Jaissle J."/>
            <person name="Johnson S.L."/>
            <person name="Koroleva G.I."/>
            <person name="Ladner J.T."/>
            <person name="Lo C.-C."/>
            <person name="Minogue T.D."/>
            <person name="Munk C."/>
            <person name="Palacios G.F."/>
            <person name="Redden C.L."/>
            <person name="Rosenzweig C.N."/>
            <person name="Scholz M.B."/>
            <person name="Teshima H."/>
            <person name="Xu Y."/>
        </authorList>
    </citation>
    <scope>NUCLEOTIDE SEQUENCE [LARGE SCALE GENOMIC DNA]</scope>
    <source>
        <strain evidence="1 2">EO147</strain>
    </source>
</reference>
<dbReference type="KEGG" id="bok:DM82_579"/>
<dbReference type="Proteomes" id="UP000029424">
    <property type="component" value="Chromosome 1"/>
</dbReference>
<proteinExistence type="predicted"/>
<accession>A0AAI8B6A8</accession>
<keyword evidence="2" id="KW-1185">Reference proteome</keyword>
<evidence type="ECO:0000313" key="2">
    <source>
        <dbReference type="Proteomes" id="UP000029424"/>
    </source>
</evidence>
<name>A0AAI8B6A8_9BURK</name>